<name>A0A8D8NTE5_CULPI</name>
<dbReference type="EMBL" id="HBUE01191241">
    <property type="protein sequence ID" value="CAG6525305.1"/>
    <property type="molecule type" value="Transcribed_RNA"/>
</dbReference>
<sequence length="112" mass="13511">MKNRTEIKISKQNKVNLQVMEKQNVVDEQKGKKKVYLKANTRQTWGRRDKQKARFISYIFFEVLLQNLKKKKNIRAGNWGGSFLVFFRMFDHNFLDLVQIEGEMQRDEIQKK</sequence>
<dbReference type="EMBL" id="HBUE01297159">
    <property type="protein sequence ID" value="CAG6577012.1"/>
    <property type="molecule type" value="Transcribed_RNA"/>
</dbReference>
<dbReference type="AlphaFoldDB" id="A0A8D8NTE5"/>
<protein>
    <submittedName>
        <fullName evidence="1">(northern house mosquito) hypothetical protein</fullName>
    </submittedName>
</protein>
<accession>A0A8D8NTE5</accession>
<reference evidence="1" key="1">
    <citation type="submission" date="2021-05" db="EMBL/GenBank/DDBJ databases">
        <authorList>
            <person name="Alioto T."/>
            <person name="Alioto T."/>
            <person name="Gomez Garrido J."/>
        </authorList>
    </citation>
    <scope>NUCLEOTIDE SEQUENCE</scope>
</reference>
<organism evidence="1">
    <name type="scientific">Culex pipiens</name>
    <name type="common">House mosquito</name>
    <dbReference type="NCBI Taxonomy" id="7175"/>
    <lineage>
        <taxon>Eukaryota</taxon>
        <taxon>Metazoa</taxon>
        <taxon>Ecdysozoa</taxon>
        <taxon>Arthropoda</taxon>
        <taxon>Hexapoda</taxon>
        <taxon>Insecta</taxon>
        <taxon>Pterygota</taxon>
        <taxon>Neoptera</taxon>
        <taxon>Endopterygota</taxon>
        <taxon>Diptera</taxon>
        <taxon>Nematocera</taxon>
        <taxon>Culicoidea</taxon>
        <taxon>Culicidae</taxon>
        <taxon>Culicinae</taxon>
        <taxon>Culicini</taxon>
        <taxon>Culex</taxon>
        <taxon>Culex</taxon>
    </lineage>
</organism>
<proteinExistence type="predicted"/>
<evidence type="ECO:0000313" key="1">
    <source>
        <dbReference type="EMBL" id="CAG6577012.1"/>
    </source>
</evidence>